<dbReference type="PROSITE" id="PS00081">
    <property type="entry name" value="LIPOXYGENASE_2"/>
    <property type="match status" value="1"/>
</dbReference>
<keyword evidence="4" id="KW-0443">Lipid metabolism</keyword>
<name>A0AAE0GD17_9CHLO</name>
<dbReference type="GO" id="GO:0034440">
    <property type="term" value="P:lipid oxidation"/>
    <property type="evidence" value="ECO:0007669"/>
    <property type="project" value="InterPro"/>
</dbReference>
<sequence length="742" mass="80599">MGGGAGADSVGIGCMHLQGSKHIWSSLLFGLPPEFRVPSADEDLRLVVFEVARRFPAVTGCAVVAHEPIEVPMQGKVEVFPAGTPIVLNLLLQDWDEDTFDNPFEFNPYRPKLCPFLVAFNSVGDQSPQNRICPGRDLTVDAGVAILRGIHARQTGPLPAIGVVVDAPDTMQLPGMTQSPSHTTVAGGKVRVETGDQLGAGTDGTVRIMLVGSLGKSRSMKLDKKFKDDMEAKSTASYTVPVDSDLGELGAIVVSLDGKDIVEDAILSLTSITKDASTALDLNTSWQVQRIVVSQALRKWIFPCYTWLSEGERRAFFYGASLLPASTPPWLQAIRDEDLTATRKALEWKPIAGLPSAAKSLPLDELWSDGKAYSFLAGLAEMQVNLQFSKFIGNFDKWDSLKDFEDVYSLSLEPPARKEMWRSERCDIAFGSSFLVGSCPNVLQRCSRIPDGMNISRGDQVAGLPAGTSLGEQMSSGKIFIADYRHLERSNPNSEGAVGYTAAGVCLFYSDSLARTLLPIAIQLDFAVADSPVFTTADSEWDWLTAKAHIQCADCINHQVGVHFIHTHAVCEPFAVAARRQLSPLHPILRLLRPHIKCTMGINASARSSLINEGGIVEANFSMGKHCISVFGVDTYRHWGGYMNFPADLEVRSHWNLPKIASQICIVRAASNVSVPAHKSARVIAAPACCAPHPDAITVRQDRGSPGQPVASGELLITRSDVDNEFLCGAPQRCMHDMKYQP</sequence>
<evidence type="ECO:0000256" key="5">
    <source>
        <dbReference type="PROSITE-ProRule" id="PRU00152"/>
    </source>
</evidence>
<dbReference type="SUPFAM" id="SSF48264">
    <property type="entry name" value="Cytochrome P450"/>
    <property type="match status" value="1"/>
</dbReference>
<dbReference type="GO" id="GO:0016702">
    <property type="term" value="F:oxidoreductase activity, acting on single donors with incorporation of molecular oxygen, incorporation of two atoms of oxygen"/>
    <property type="evidence" value="ECO:0007669"/>
    <property type="project" value="InterPro"/>
</dbReference>
<keyword evidence="3" id="KW-0560">Oxidoreductase</keyword>
<protein>
    <submittedName>
        <fullName evidence="8">Uncharacterized protein</fullName>
    </submittedName>
</protein>
<accession>A0AAE0GD17</accession>
<dbReference type="InterPro" id="IPR036226">
    <property type="entry name" value="LipOase_C_sf"/>
</dbReference>
<evidence type="ECO:0000256" key="4">
    <source>
        <dbReference type="ARBA" id="ARBA00023098"/>
    </source>
</evidence>
<dbReference type="SUPFAM" id="SSF48484">
    <property type="entry name" value="Lipoxigenase"/>
    <property type="match status" value="1"/>
</dbReference>
<dbReference type="GO" id="GO:0005506">
    <property type="term" value="F:iron ion binding"/>
    <property type="evidence" value="ECO:0007669"/>
    <property type="project" value="InterPro"/>
</dbReference>
<evidence type="ECO:0000256" key="1">
    <source>
        <dbReference type="ARBA" id="ARBA00022723"/>
    </source>
</evidence>
<dbReference type="InterPro" id="IPR000907">
    <property type="entry name" value="LipOase"/>
</dbReference>
<evidence type="ECO:0000313" key="9">
    <source>
        <dbReference type="Proteomes" id="UP001190700"/>
    </source>
</evidence>
<dbReference type="Pfam" id="PF00305">
    <property type="entry name" value="Lipoxygenase"/>
    <property type="match status" value="1"/>
</dbReference>
<dbReference type="Proteomes" id="UP001190700">
    <property type="component" value="Unassembled WGS sequence"/>
</dbReference>
<dbReference type="EMBL" id="LGRX02007335">
    <property type="protein sequence ID" value="KAK3275241.1"/>
    <property type="molecule type" value="Genomic_DNA"/>
</dbReference>
<dbReference type="PROSITE" id="PS51393">
    <property type="entry name" value="LIPOXYGENASE_3"/>
    <property type="match status" value="1"/>
</dbReference>
<dbReference type="InterPro" id="IPR013819">
    <property type="entry name" value="LipOase_C"/>
</dbReference>
<evidence type="ECO:0000313" key="8">
    <source>
        <dbReference type="EMBL" id="KAK3275241.1"/>
    </source>
</evidence>
<evidence type="ECO:0000256" key="3">
    <source>
        <dbReference type="ARBA" id="ARBA00023002"/>
    </source>
</evidence>
<organism evidence="8 9">
    <name type="scientific">Cymbomonas tetramitiformis</name>
    <dbReference type="NCBI Taxonomy" id="36881"/>
    <lineage>
        <taxon>Eukaryota</taxon>
        <taxon>Viridiplantae</taxon>
        <taxon>Chlorophyta</taxon>
        <taxon>Pyramimonadophyceae</taxon>
        <taxon>Pyramimonadales</taxon>
        <taxon>Pyramimonadaceae</taxon>
        <taxon>Cymbomonas</taxon>
    </lineage>
</organism>
<evidence type="ECO:0000256" key="2">
    <source>
        <dbReference type="ARBA" id="ARBA00022964"/>
    </source>
</evidence>
<dbReference type="PROSITE" id="PS50095">
    <property type="entry name" value="PLAT"/>
    <property type="match status" value="1"/>
</dbReference>
<dbReference type="GO" id="GO:0016705">
    <property type="term" value="F:oxidoreductase activity, acting on paired donors, with incorporation or reduction of molecular oxygen"/>
    <property type="evidence" value="ECO:0007669"/>
    <property type="project" value="InterPro"/>
</dbReference>
<keyword evidence="1" id="KW-0479">Metal-binding</keyword>
<evidence type="ECO:0000259" key="7">
    <source>
        <dbReference type="PROSITE" id="PS51393"/>
    </source>
</evidence>
<dbReference type="AlphaFoldDB" id="A0AAE0GD17"/>
<proteinExistence type="predicted"/>
<gene>
    <name evidence="8" type="ORF">CYMTET_16618</name>
</gene>
<dbReference type="InterPro" id="IPR001024">
    <property type="entry name" value="PLAT/LH2_dom"/>
</dbReference>
<dbReference type="Pfam" id="PF01477">
    <property type="entry name" value="PLAT"/>
    <property type="match status" value="1"/>
</dbReference>
<feature type="domain" description="Lipoxygenase" evidence="7">
    <location>
        <begin position="321"/>
        <end position="639"/>
    </location>
</feature>
<dbReference type="Gene3D" id="1.10.630.10">
    <property type="entry name" value="Cytochrome P450"/>
    <property type="match status" value="1"/>
</dbReference>
<dbReference type="Gene3D" id="1.20.245.10">
    <property type="entry name" value="Lipoxygenase-1, Domain 5"/>
    <property type="match status" value="2"/>
</dbReference>
<dbReference type="InterPro" id="IPR036396">
    <property type="entry name" value="Cyt_P450_sf"/>
</dbReference>
<dbReference type="GO" id="GO:0020037">
    <property type="term" value="F:heme binding"/>
    <property type="evidence" value="ECO:0007669"/>
    <property type="project" value="InterPro"/>
</dbReference>
<dbReference type="GO" id="GO:0004497">
    <property type="term" value="F:monooxygenase activity"/>
    <property type="evidence" value="ECO:0007669"/>
    <property type="project" value="InterPro"/>
</dbReference>
<dbReference type="Gene3D" id="2.60.60.20">
    <property type="entry name" value="PLAT/LH2 domain"/>
    <property type="match status" value="1"/>
</dbReference>
<dbReference type="PRINTS" id="PR00087">
    <property type="entry name" value="LIPOXYGENASE"/>
</dbReference>
<reference evidence="8 9" key="1">
    <citation type="journal article" date="2015" name="Genome Biol. Evol.">
        <title>Comparative Genomics of a Bacterivorous Green Alga Reveals Evolutionary Causalities and Consequences of Phago-Mixotrophic Mode of Nutrition.</title>
        <authorList>
            <person name="Burns J.A."/>
            <person name="Paasch A."/>
            <person name="Narechania A."/>
            <person name="Kim E."/>
        </authorList>
    </citation>
    <scope>NUCLEOTIDE SEQUENCE [LARGE SCALE GENOMIC DNA]</scope>
    <source>
        <strain evidence="8 9">PLY_AMNH</strain>
    </source>
</reference>
<dbReference type="SUPFAM" id="SSF49723">
    <property type="entry name" value="Lipase/lipooxygenase domain (PLAT/LH2 domain)"/>
    <property type="match status" value="1"/>
</dbReference>
<feature type="domain" description="PLAT" evidence="6">
    <location>
        <begin position="186"/>
        <end position="322"/>
    </location>
</feature>
<comment type="caution">
    <text evidence="5">Lacks conserved residue(s) required for the propagation of feature annotation.</text>
</comment>
<dbReference type="InterPro" id="IPR036392">
    <property type="entry name" value="PLAT/LH2_dom_sf"/>
</dbReference>
<dbReference type="InterPro" id="IPR020834">
    <property type="entry name" value="LipOase_CS"/>
</dbReference>
<dbReference type="PANTHER" id="PTHR11771">
    <property type="entry name" value="LIPOXYGENASE"/>
    <property type="match status" value="1"/>
</dbReference>
<comment type="caution">
    <text evidence="8">The sequence shown here is derived from an EMBL/GenBank/DDBJ whole genome shotgun (WGS) entry which is preliminary data.</text>
</comment>
<keyword evidence="9" id="KW-1185">Reference proteome</keyword>
<evidence type="ECO:0000259" key="6">
    <source>
        <dbReference type="PROSITE" id="PS50095"/>
    </source>
</evidence>
<dbReference type="Gene3D" id="3.10.450.60">
    <property type="match status" value="1"/>
</dbReference>
<dbReference type="SMART" id="SM00308">
    <property type="entry name" value="LH2"/>
    <property type="match status" value="1"/>
</dbReference>
<keyword evidence="2" id="KW-0223">Dioxygenase</keyword>